<evidence type="ECO:0000313" key="4">
    <source>
        <dbReference type="EMBL" id="TYB32593.1"/>
    </source>
</evidence>
<gene>
    <name evidence="4" type="ORF">FXF49_10730</name>
</gene>
<dbReference type="InterPro" id="IPR013785">
    <property type="entry name" value="Aldolase_TIM"/>
</dbReference>
<dbReference type="PANTHER" id="PTHR20857">
    <property type="entry name" value="THIAMINE-PHOSPHATE PYROPHOSPHORYLASE"/>
    <property type="match status" value="1"/>
</dbReference>
<evidence type="ECO:0000256" key="2">
    <source>
        <dbReference type="ARBA" id="ARBA00022977"/>
    </source>
</evidence>
<name>A0A5D0MLW1_FLESI</name>
<dbReference type="RefSeq" id="WP_303701896.1">
    <property type="nucleotide sequence ID" value="NZ_VSIV01000313.1"/>
</dbReference>
<reference evidence="4 5" key="1">
    <citation type="submission" date="2019-08" db="EMBL/GenBank/DDBJ databases">
        <title>Genomic characterization of a novel candidate phylum (ARYD3) from a high temperature, high salinity tertiary oil reservoir in north central Oklahoma, USA.</title>
        <authorList>
            <person name="Youssef N.H."/>
            <person name="Yadav A."/>
            <person name="Elshahed M.S."/>
        </authorList>
    </citation>
    <scope>NUCLEOTIDE SEQUENCE [LARGE SCALE GENOMIC DNA]</scope>
    <source>
        <strain evidence="4">ARYD1</strain>
    </source>
</reference>
<dbReference type="Proteomes" id="UP000323337">
    <property type="component" value="Unassembled WGS sequence"/>
</dbReference>
<protein>
    <submittedName>
        <fullName evidence="4">Thiamine phosphate synthase</fullName>
    </submittedName>
</protein>
<evidence type="ECO:0000313" key="5">
    <source>
        <dbReference type="Proteomes" id="UP000323337"/>
    </source>
</evidence>
<comment type="caution">
    <text evidence="4">The sequence shown here is derived from an EMBL/GenBank/DDBJ whole genome shotgun (WGS) entry which is preliminary data.</text>
</comment>
<dbReference type="Pfam" id="PF02581">
    <property type="entry name" value="TMP-TENI"/>
    <property type="match status" value="1"/>
</dbReference>
<dbReference type="InterPro" id="IPR022998">
    <property type="entry name" value="ThiamineP_synth_TenI"/>
</dbReference>
<dbReference type="GO" id="GO:0009228">
    <property type="term" value="P:thiamine biosynthetic process"/>
    <property type="evidence" value="ECO:0007669"/>
    <property type="project" value="UniProtKB-KW"/>
</dbReference>
<evidence type="ECO:0000259" key="3">
    <source>
        <dbReference type="Pfam" id="PF02581"/>
    </source>
</evidence>
<accession>A0A5D0MLW1</accession>
<sequence>MKKIIVVLDFDTFEDTLFETARYAASCNVCIWLRIKGKSGRFIFNTASKLRNLAPQAHLILSERADIAHVCSFDGVHLNAGSPPPQKIKLSFPDLKIGYSAHSKQEIHEIEADYYTLSPVFYTEKSYPVIPLENVNIMGIDKKIYALGGINSGNIGKVKDMGFYGVAGISFVQELPRIKKLFAQP</sequence>
<dbReference type="CDD" id="cd00564">
    <property type="entry name" value="TMP_TenI"/>
    <property type="match status" value="1"/>
</dbReference>
<dbReference type="EMBL" id="VSIV01000313">
    <property type="protein sequence ID" value="TYB32593.1"/>
    <property type="molecule type" value="Genomic_DNA"/>
</dbReference>
<comment type="pathway">
    <text evidence="1">Cofactor biosynthesis; thiamine diphosphate biosynthesis.</text>
</comment>
<feature type="domain" description="Thiamine phosphate synthase/TenI" evidence="3">
    <location>
        <begin position="14"/>
        <end position="170"/>
    </location>
</feature>
<dbReference type="PANTHER" id="PTHR20857:SF15">
    <property type="entry name" value="THIAMINE-PHOSPHATE SYNTHASE"/>
    <property type="match status" value="1"/>
</dbReference>
<evidence type="ECO:0000256" key="1">
    <source>
        <dbReference type="ARBA" id="ARBA00004948"/>
    </source>
</evidence>
<dbReference type="Gene3D" id="3.20.20.70">
    <property type="entry name" value="Aldolase class I"/>
    <property type="match status" value="1"/>
</dbReference>
<dbReference type="InterPro" id="IPR036206">
    <property type="entry name" value="ThiamineP_synth_sf"/>
</dbReference>
<dbReference type="AlphaFoldDB" id="A0A5D0MLW1"/>
<dbReference type="SUPFAM" id="SSF51391">
    <property type="entry name" value="Thiamin phosphate synthase"/>
    <property type="match status" value="1"/>
</dbReference>
<proteinExistence type="predicted"/>
<organism evidence="4 5">
    <name type="scientific">Flexistipes sinusarabici</name>
    <dbReference type="NCBI Taxonomy" id="2352"/>
    <lineage>
        <taxon>Bacteria</taxon>
        <taxon>Pseudomonadati</taxon>
        <taxon>Deferribacterota</taxon>
        <taxon>Deferribacteres</taxon>
        <taxon>Deferribacterales</taxon>
        <taxon>Flexistipitaceae</taxon>
        <taxon>Flexistipes</taxon>
    </lineage>
</organism>
<keyword evidence="2" id="KW-0784">Thiamine biosynthesis</keyword>
<dbReference type="GO" id="GO:0004789">
    <property type="term" value="F:thiamine-phosphate diphosphorylase activity"/>
    <property type="evidence" value="ECO:0007669"/>
    <property type="project" value="TreeGrafter"/>
</dbReference>
<dbReference type="GO" id="GO:0005737">
    <property type="term" value="C:cytoplasm"/>
    <property type="evidence" value="ECO:0007669"/>
    <property type="project" value="TreeGrafter"/>
</dbReference>